<name>A0A238J7Q4_9RHOB</name>
<keyword evidence="5" id="KW-0732">Signal</keyword>
<evidence type="ECO:0000256" key="2">
    <source>
        <dbReference type="ARBA" id="ARBA00022723"/>
    </source>
</evidence>
<dbReference type="RefSeq" id="WP_093976060.1">
    <property type="nucleotide sequence ID" value="NZ_FXXQ01000057.1"/>
</dbReference>
<evidence type="ECO:0000313" key="7">
    <source>
        <dbReference type="EMBL" id="SMX25914.1"/>
    </source>
</evidence>
<keyword evidence="1 4" id="KW-0349">Heme</keyword>
<dbReference type="AlphaFoldDB" id="A0A238J7Q4"/>
<reference evidence="7 8" key="1">
    <citation type="submission" date="2017-05" db="EMBL/GenBank/DDBJ databases">
        <authorList>
            <person name="Song R."/>
            <person name="Chenine A.L."/>
            <person name="Ruprecht R.M."/>
        </authorList>
    </citation>
    <scope>NUCLEOTIDE SEQUENCE [LARGE SCALE GENOMIC DNA]</scope>
    <source>
        <strain evidence="7 8">CECT 8489</strain>
    </source>
</reference>
<dbReference type="EMBL" id="FXXQ01000057">
    <property type="protein sequence ID" value="SMX25914.1"/>
    <property type="molecule type" value="Genomic_DNA"/>
</dbReference>
<evidence type="ECO:0000256" key="1">
    <source>
        <dbReference type="ARBA" id="ARBA00022617"/>
    </source>
</evidence>
<organism evidence="7 8">
    <name type="scientific">Boseongicola aestuarii</name>
    <dbReference type="NCBI Taxonomy" id="1470561"/>
    <lineage>
        <taxon>Bacteria</taxon>
        <taxon>Pseudomonadati</taxon>
        <taxon>Pseudomonadota</taxon>
        <taxon>Alphaproteobacteria</taxon>
        <taxon>Rhodobacterales</taxon>
        <taxon>Paracoccaceae</taxon>
        <taxon>Boseongicola</taxon>
    </lineage>
</organism>
<proteinExistence type="predicted"/>
<evidence type="ECO:0000256" key="3">
    <source>
        <dbReference type="ARBA" id="ARBA00023004"/>
    </source>
</evidence>
<sequence length="136" mass="14498">MRLKYFVATAILAFAPAVSFAQSVGEAEYMNSCAACHGADGTGGGPMVGYLMGSMPDLTTLSESNGGVFPVTKVYSTIDGTMTSGPHGSREMPVWGQRYALRGGENANPDFRAEEAEVFVRFRVLALTEYLASIQN</sequence>
<evidence type="ECO:0000256" key="4">
    <source>
        <dbReference type="PROSITE-ProRule" id="PRU00433"/>
    </source>
</evidence>
<dbReference type="InterPro" id="IPR009056">
    <property type="entry name" value="Cyt_c-like_dom"/>
</dbReference>
<feature type="domain" description="Cytochrome c" evidence="6">
    <location>
        <begin position="20"/>
        <end position="135"/>
    </location>
</feature>
<dbReference type="GO" id="GO:0009055">
    <property type="term" value="F:electron transfer activity"/>
    <property type="evidence" value="ECO:0007669"/>
    <property type="project" value="InterPro"/>
</dbReference>
<evidence type="ECO:0000256" key="5">
    <source>
        <dbReference type="SAM" id="SignalP"/>
    </source>
</evidence>
<keyword evidence="8" id="KW-1185">Reference proteome</keyword>
<dbReference type="PROSITE" id="PS51007">
    <property type="entry name" value="CYTC"/>
    <property type="match status" value="1"/>
</dbReference>
<accession>A0A238J7Q4</accession>
<dbReference type="SUPFAM" id="SSF46626">
    <property type="entry name" value="Cytochrome c"/>
    <property type="match status" value="1"/>
</dbReference>
<dbReference type="GO" id="GO:0020037">
    <property type="term" value="F:heme binding"/>
    <property type="evidence" value="ECO:0007669"/>
    <property type="project" value="InterPro"/>
</dbReference>
<evidence type="ECO:0000313" key="8">
    <source>
        <dbReference type="Proteomes" id="UP000201838"/>
    </source>
</evidence>
<protein>
    <recommendedName>
        <fullName evidence="6">Cytochrome c domain-containing protein</fullName>
    </recommendedName>
</protein>
<dbReference type="InterPro" id="IPR036909">
    <property type="entry name" value="Cyt_c-like_dom_sf"/>
</dbReference>
<dbReference type="GO" id="GO:0046872">
    <property type="term" value="F:metal ion binding"/>
    <property type="evidence" value="ECO:0007669"/>
    <property type="project" value="UniProtKB-KW"/>
</dbReference>
<keyword evidence="3 4" id="KW-0408">Iron</keyword>
<feature type="chain" id="PRO_5013234998" description="Cytochrome c domain-containing protein" evidence="5">
    <location>
        <begin position="22"/>
        <end position="136"/>
    </location>
</feature>
<dbReference type="Pfam" id="PF00034">
    <property type="entry name" value="Cytochrom_C"/>
    <property type="match status" value="1"/>
</dbReference>
<keyword evidence="2 4" id="KW-0479">Metal-binding</keyword>
<gene>
    <name evidence="7" type="ORF">BOA8489_04059</name>
</gene>
<feature type="signal peptide" evidence="5">
    <location>
        <begin position="1"/>
        <end position="21"/>
    </location>
</feature>
<dbReference type="Gene3D" id="1.10.760.10">
    <property type="entry name" value="Cytochrome c-like domain"/>
    <property type="match status" value="1"/>
</dbReference>
<evidence type="ECO:0000259" key="6">
    <source>
        <dbReference type="PROSITE" id="PS51007"/>
    </source>
</evidence>
<dbReference type="Proteomes" id="UP000201838">
    <property type="component" value="Unassembled WGS sequence"/>
</dbReference>
<dbReference type="OrthoDB" id="5514238at2"/>